<keyword evidence="2" id="KW-1185">Reference proteome</keyword>
<dbReference type="AlphaFoldDB" id="A0A9X2JYZ3"/>
<gene>
    <name evidence="1" type="ORF">HD597_000220</name>
</gene>
<comment type="caution">
    <text evidence="1">The sequence shown here is derived from an EMBL/GenBank/DDBJ whole genome shotgun (WGS) entry which is preliminary data.</text>
</comment>
<dbReference type="RefSeq" id="WP_253739647.1">
    <property type="nucleotide sequence ID" value="NZ_BAABKA010000095.1"/>
</dbReference>
<evidence type="ECO:0000313" key="1">
    <source>
        <dbReference type="EMBL" id="MCP2353200.1"/>
    </source>
</evidence>
<name>A0A9X2JYZ3_9ACTN</name>
<dbReference type="EMBL" id="JAMZEB010000001">
    <property type="protein sequence ID" value="MCP2353200.1"/>
    <property type="molecule type" value="Genomic_DNA"/>
</dbReference>
<evidence type="ECO:0000313" key="2">
    <source>
        <dbReference type="Proteomes" id="UP001139648"/>
    </source>
</evidence>
<organism evidence="1 2">
    <name type="scientific">Nonomuraea thailandensis</name>
    <dbReference type="NCBI Taxonomy" id="1188745"/>
    <lineage>
        <taxon>Bacteria</taxon>
        <taxon>Bacillati</taxon>
        <taxon>Actinomycetota</taxon>
        <taxon>Actinomycetes</taxon>
        <taxon>Streptosporangiales</taxon>
        <taxon>Streptosporangiaceae</taxon>
        <taxon>Nonomuraea</taxon>
    </lineage>
</organism>
<sequence length="70" mass="7912">MKRGEEGAAGQKWSASFCEEFPKHDGPLKPGDVIEDLLEFEDSSPGQGPRDHALWVVDWMCMIRMEKDCS</sequence>
<proteinExistence type="predicted"/>
<reference evidence="1" key="1">
    <citation type="submission" date="2022-06" db="EMBL/GenBank/DDBJ databases">
        <title>Sequencing the genomes of 1000 actinobacteria strains.</title>
        <authorList>
            <person name="Klenk H.-P."/>
        </authorList>
    </citation>
    <scope>NUCLEOTIDE SEQUENCE</scope>
    <source>
        <strain evidence="1">DSM 46694</strain>
    </source>
</reference>
<accession>A0A9X2JYZ3</accession>
<protein>
    <submittedName>
        <fullName evidence="1">Uncharacterized protein</fullName>
    </submittedName>
</protein>
<dbReference type="Proteomes" id="UP001139648">
    <property type="component" value="Unassembled WGS sequence"/>
</dbReference>